<organism evidence="2 3">
    <name type="scientific">Lithospermum erythrorhizon</name>
    <name type="common">Purple gromwell</name>
    <name type="synonym">Lithospermum officinale var. erythrorhizon</name>
    <dbReference type="NCBI Taxonomy" id="34254"/>
    <lineage>
        <taxon>Eukaryota</taxon>
        <taxon>Viridiplantae</taxon>
        <taxon>Streptophyta</taxon>
        <taxon>Embryophyta</taxon>
        <taxon>Tracheophyta</taxon>
        <taxon>Spermatophyta</taxon>
        <taxon>Magnoliopsida</taxon>
        <taxon>eudicotyledons</taxon>
        <taxon>Gunneridae</taxon>
        <taxon>Pentapetalae</taxon>
        <taxon>asterids</taxon>
        <taxon>lamiids</taxon>
        <taxon>Boraginales</taxon>
        <taxon>Boraginaceae</taxon>
        <taxon>Boraginoideae</taxon>
        <taxon>Lithospermeae</taxon>
        <taxon>Lithospermum</taxon>
    </lineage>
</organism>
<dbReference type="InterPro" id="IPR019595">
    <property type="entry name" value="DUF2470"/>
</dbReference>
<reference evidence="2 3" key="1">
    <citation type="submission" date="2024-01" db="EMBL/GenBank/DDBJ databases">
        <title>The complete chloroplast genome sequence of Lithospermum erythrorhizon: insights into the phylogenetic relationship among Boraginaceae species and the maternal lineages of purple gromwells.</title>
        <authorList>
            <person name="Okada T."/>
            <person name="Watanabe K."/>
        </authorList>
    </citation>
    <scope>NUCLEOTIDE SEQUENCE [LARGE SCALE GENOMIC DNA]</scope>
</reference>
<accession>A0AAV3Q2R0</accession>
<gene>
    <name evidence="2" type="ORF">LIER_14768</name>
</gene>
<dbReference type="GO" id="GO:0009507">
    <property type="term" value="C:chloroplast"/>
    <property type="evidence" value="ECO:0007669"/>
    <property type="project" value="TreeGrafter"/>
</dbReference>
<evidence type="ECO:0000313" key="3">
    <source>
        <dbReference type="Proteomes" id="UP001454036"/>
    </source>
</evidence>
<feature type="domain" description="DUF2470" evidence="1">
    <location>
        <begin position="224"/>
        <end position="297"/>
    </location>
</feature>
<dbReference type="InterPro" id="IPR037119">
    <property type="entry name" value="Haem_oxidase_HugZ-like_sf"/>
</dbReference>
<sequence length="330" mass="37443">MLPQTQSLSPHLSSIIHTIKPSISLFKPLIKTQFTSSRTKSTNPCLQFSVKPIKCSVSVVLEPANMGLEEKDNKPIAAEVSRTIVELSSVGTLSGFNQESWPLGIGVRFAVDNEGAPVLCLNDSTKSLFSDLKCSLNVQLKQCELHTPQCTIQGRIQKPDDRMVLKRLCSVWEKRFGEKVDEDLIYVIAVERVLQIEDFADDGVWVTSSEYKLANPDPLRDFAEKIVDEINAHSMEDVHRFCNIYVDTDFQVSDAKMVWVDRLGFDMRIRTLQNDVFEVRIPFPREVADEKGVKSSFNCMSQLAWEVEKNYHIPDFEKVNRLKKISSKGL</sequence>
<evidence type="ECO:0000259" key="1">
    <source>
        <dbReference type="Pfam" id="PF10615"/>
    </source>
</evidence>
<dbReference type="PANTHER" id="PTHR13343">
    <property type="entry name" value="CREG1 PROTEIN"/>
    <property type="match status" value="1"/>
</dbReference>
<keyword evidence="3" id="KW-1185">Reference proteome</keyword>
<comment type="caution">
    <text evidence="2">The sequence shown here is derived from an EMBL/GenBank/DDBJ whole genome shotgun (WGS) entry which is preliminary data.</text>
</comment>
<protein>
    <recommendedName>
        <fullName evidence="1">DUF2470 domain-containing protein</fullName>
    </recommendedName>
</protein>
<proteinExistence type="predicted"/>
<dbReference type="SUPFAM" id="SSF50475">
    <property type="entry name" value="FMN-binding split barrel"/>
    <property type="match status" value="1"/>
</dbReference>
<dbReference type="Proteomes" id="UP001454036">
    <property type="component" value="Unassembled WGS sequence"/>
</dbReference>
<dbReference type="AlphaFoldDB" id="A0AAV3Q2R0"/>
<dbReference type="InterPro" id="IPR012349">
    <property type="entry name" value="Split_barrel_FMN-bd"/>
</dbReference>
<evidence type="ECO:0000313" key="2">
    <source>
        <dbReference type="EMBL" id="GAA0157516.1"/>
    </source>
</evidence>
<dbReference type="Pfam" id="PF10615">
    <property type="entry name" value="DUF2470"/>
    <property type="match status" value="1"/>
</dbReference>
<dbReference type="EMBL" id="BAABME010003123">
    <property type="protein sequence ID" value="GAA0157516.1"/>
    <property type="molecule type" value="Genomic_DNA"/>
</dbReference>
<dbReference type="Gene3D" id="2.30.110.10">
    <property type="entry name" value="Electron Transport, Fmn-binding Protein, Chain A"/>
    <property type="match status" value="1"/>
</dbReference>
<dbReference type="Gene3D" id="3.20.180.10">
    <property type="entry name" value="PNP-oxidase-like"/>
    <property type="match status" value="1"/>
</dbReference>
<dbReference type="PANTHER" id="PTHR13343:SF22">
    <property type="entry name" value="GLUTAMYL-TRNA REDUCTASE-BINDING PROTEIN, CHLOROPLASTIC"/>
    <property type="match status" value="1"/>
</dbReference>
<name>A0AAV3Q2R0_LITER</name>